<dbReference type="Pfam" id="PF00425">
    <property type="entry name" value="Chorismate_bind"/>
    <property type="match status" value="1"/>
</dbReference>
<protein>
    <recommendedName>
        <fullName evidence="3">isochorismate synthase</fullName>
        <ecNumber evidence="3">5.4.4.2</ecNumber>
    </recommendedName>
    <alternativeName>
        <fullName evidence="5">Isochorismate mutase</fullName>
    </alternativeName>
</protein>
<dbReference type="AlphaFoldDB" id="A0A348HEP1"/>
<evidence type="ECO:0000256" key="1">
    <source>
        <dbReference type="ARBA" id="ARBA00000799"/>
    </source>
</evidence>
<dbReference type="STRING" id="1123510.GCA_000620025_00324"/>
<dbReference type="NCBIfam" id="TIGR00543">
    <property type="entry name" value="isochor_syn"/>
    <property type="match status" value="1"/>
</dbReference>
<keyword evidence="8" id="KW-1185">Reference proteome</keyword>
<accession>A0A348HEP1</accession>
<evidence type="ECO:0000256" key="2">
    <source>
        <dbReference type="ARBA" id="ARBA00005297"/>
    </source>
</evidence>
<evidence type="ECO:0000256" key="4">
    <source>
        <dbReference type="ARBA" id="ARBA00023235"/>
    </source>
</evidence>
<dbReference type="EMBL" id="AP018933">
    <property type="protein sequence ID" value="BBG30093.1"/>
    <property type="molecule type" value="Genomic_DNA"/>
</dbReference>
<proteinExistence type="inferred from homology"/>
<dbReference type="InterPro" id="IPR004561">
    <property type="entry name" value="IsoChor_synthase"/>
</dbReference>
<dbReference type="PANTHER" id="PTHR42839:SF2">
    <property type="entry name" value="ISOCHORISMATE SYNTHASE ENTC"/>
    <property type="match status" value="1"/>
</dbReference>
<dbReference type="Proteomes" id="UP000267342">
    <property type="component" value="Chromosome"/>
</dbReference>
<dbReference type="EC" id="5.4.4.2" evidence="3"/>
<reference evidence="7 8" key="1">
    <citation type="submission" date="2018-09" db="EMBL/GenBank/DDBJ databases">
        <title>Zymobacter palmae IAM14233 (=T109) whole genome analysis.</title>
        <authorList>
            <person name="Yanase H."/>
        </authorList>
    </citation>
    <scope>NUCLEOTIDE SEQUENCE [LARGE SCALE GENOMIC DNA]</scope>
    <source>
        <strain evidence="7 8">IAM14233</strain>
    </source>
</reference>
<comment type="similarity">
    <text evidence="2">Belongs to the isochorismate synthase family.</text>
</comment>
<evidence type="ECO:0000259" key="6">
    <source>
        <dbReference type="Pfam" id="PF00425"/>
    </source>
</evidence>
<dbReference type="InterPro" id="IPR005801">
    <property type="entry name" value="ADC_synthase"/>
</dbReference>
<evidence type="ECO:0000313" key="8">
    <source>
        <dbReference type="Proteomes" id="UP000267342"/>
    </source>
</evidence>
<evidence type="ECO:0000256" key="3">
    <source>
        <dbReference type="ARBA" id="ARBA00012824"/>
    </source>
</evidence>
<evidence type="ECO:0000313" key="7">
    <source>
        <dbReference type="EMBL" id="BBG30093.1"/>
    </source>
</evidence>
<dbReference type="RefSeq" id="WP_084261867.1">
    <property type="nucleotide sequence ID" value="NZ_AP018933.1"/>
</dbReference>
<dbReference type="KEGG" id="zpl:ZBT109_1333"/>
<sequence>MRPSYQEDAAAKPGFGHAHHDGFLLSSPYRSFRTEGCQEVITHAALGGERSDSAFQKQVRQAFARARKAGIAHPILVGAIPFDTRQPSMLFIPRRHTEIDRSHWLTEAHRASRTGSAPSVLSVKARADEYGYQSAVAQAVRDMREGKLDKVVLGRQLLLDTAQRPDAQRLLARLMAQNPDSYHFSVPLPQGTLLGASPELLLRKQGHQLWSTPLAGTARRSDDATEDRLQAQALQHSLKDLHEHRVVTQAIRQRLSPVTHQLHIPEHPEVMPTTRLWHLGSSIRAEVKAADEDALTLACRLHPTPALRGFPETEAAERIARLEPEDRGPFGGIVGWCDDQGNGEWIVAIRCGVVGERGIRLFAGAGIVADSDPASEWHETANKLGTMLEAFGLDSDRLMSVATASYPSSSVCQEHHAS</sequence>
<keyword evidence="4" id="KW-0413">Isomerase</keyword>
<name>A0A348HEP1_9GAMM</name>
<dbReference type="GO" id="GO:0008909">
    <property type="term" value="F:isochorismate synthase activity"/>
    <property type="evidence" value="ECO:0007669"/>
    <property type="project" value="UniProtKB-EC"/>
</dbReference>
<comment type="catalytic activity">
    <reaction evidence="1">
        <text>chorismate = isochorismate</text>
        <dbReference type="Rhea" id="RHEA:18985"/>
        <dbReference type="ChEBI" id="CHEBI:29748"/>
        <dbReference type="ChEBI" id="CHEBI:29780"/>
        <dbReference type="EC" id="5.4.4.2"/>
    </reaction>
</comment>
<dbReference type="PANTHER" id="PTHR42839">
    <property type="entry name" value="ISOCHORISMATE SYNTHASE ENTC"/>
    <property type="match status" value="1"/>
</dbReference>
<dbReference type="Gene3D" id="3.60.120.10">
    <property type="entry name" value="Anthranilate synthase"/>
    <property type="match status" value="1"/>
</dbReference>
<dbReference type="SUPFAM" id="SSF56322">
    <property type="entry name" value="ADC synthase"/>
    <property type="match status" value="1"/>
</dbReference>
<gene>
    <name evidence="7" type="ORF">ZBT109_1333</name>
</gene>
<dbReference type="InterPro" id="IPR015890">
    <property type="entry name" value="Chorismate_C"/>
</dbReference>
<feature type="domain" description="Chorismate-utilising enzyme C-terminal" evidence="6">
    <location>
        <begin position="131"/>
        <end position="383"/>
    </location>
</feature>
<organism evidence="7 8">
    <name type="scientific">Zymobacter palmae</name>
    <dbReference type="NCBI Taxonomy" id="33074"/>
    <lineage>
        <taxon>Bacteria</taxon>
        <taxon>Pseudomonadati</taxon>
        <taxon>Pseudomonadota</taxon>
        <taxon>Gammaproteobacteria</taxon>
        <taxon>Oceanospirillales</taxon>
        <taxon>Halomonadaceae</taxon>
        <taxon>Zymobacter group</taxon>
        <taxon>Zymobacter</taxon>
    </lineage>
</organism>
<evidence type="ECO:0000256" key="5">
    <source>
        <dbReference type="ARBA" id="ARBA00041564"/>
    </source>
</evidence>
<dbReference type="OrthoDB" id="9806579at2"/>